<comment type="subcellular location">
    <subcellularLocation>
        <location evidence="1">Membrane</location>
        <topology evidence="1">Multi-pass membrane protein</topology>
    </subcellularLocation>
</comment>
<protein>
    <submittedName>
        <fullName evidence="7">Amino acid/polyamine transporter I</fullName>
    </submittedName>
</protein>
<accession>A0AAD4L167</accession>
<evidence type="ECO:0000256" key="1">
    <source>
        <dbReference type="ARBA" id="ARBA00004141"/>
    </source>
</evidence>
<feature type="transmembrane region" description="Helical" evidence="6">
    <location>
        <begin position="445"/>
        <end position="468"/>
    </location>
</feature>
<evidence type="ECO:0000313" key="8">
    <source>
        <dbReference type="Proteomes" id="UP001201262"/>
    </source>
</evidence>
<dbReference type="GO" id="GO:0022857">
    <property type="term" value="F:transmembrane transporter activity"/>
    <property type="evidence" value="ECO:0007669"/>
    <property type="project" value="InterPro"/>
</dbReference>
<feature type="transmembrane region" description="Helical" evidence="6">
    <location>
        <begin position="376"/>
        <end position="396"/>
    </location>
</feature>
<feature type="transmembrane region" description="Helical" evidence="6">
    <location>
        <begin position="319"/>
        <end position="338"/>
    </location>
</feature>
<dbReference type="Proteomes" id="UP001201262">
    <property type="component" value="Unassembled WGS sequence"/>
</dbReference>
<dbReference type="PIRSF" id="PIRSF006060">
    <property type="entry name" value="AA_transporter"/>
    <property type="match status" value="1"/>
</dbReference>
<dbReference type="InterPro" id="IPR002293">
    <property type="entry name" value="AA/rel_permease1"/>
</dbReference>
<keyword evidence="4 6" id="KW-1133">Transmembrane helix</keyword>
<proteinExistence type="predicted"/>
<organism evidence="7 8">
    <name type="scientific">Talaromyces proteolyticus</name>
    <dbReference type="NCBI Taxonomy" id="1131652"/>
    <lineage>
        <taxon>Eukaryota</taxon>
        <taxon>Fungi</taxon>
        <taxon>Dikarya</taxon>
        <taxon>Ascomycota</taxon>
        <taxon>Pezizomycotina</taxon>
        <taxon>Eurotiomycetes</taxon>
        <taxon>Eurotiomycetidae</taxon>
        <taxon>Eurotiales</taxon>
        <taxon>Trichocomaceae</taxon>
        <taxon>Talaromyces</taxon>
        <taxon>Talaromyces sect. Bacilispori</taxon>
    </lineage>
</organism>
<gene>
    <name evidence="7" type="ORF">BGW36DRAFT_336662</name>
</gene>
<dbReference type="PANTHER" id="PTHR45649:SF11">
    <property type="entry name" value="TRANSPORTER, PUTATIVE (EUROFUNG)-RELATED"/>
    <property type="match status" value="1"/>
</dbReference>
<evidence type="ECO:0000256" key="5">
    <source>
        <dbReference type="ARBA" id="ARBA00023136"/>
    </source>
</evidence>
<reference evidence="7" key="1">
    <citation type="submission" date="2021-12" db="EMBL/GenBank/DDBJ databases">
        <title>Convergent genome expansion in fungi linked to evolution of root-endophyte symbiosis.</title>
        <authorList>
            <consortium name="DOE Joint Genome Institute"/>
            <person name="Ke Y.-H."/>
            <person name="Bonito G."/>
            <person name="Liao H.-L."/>
            <person name="Looney B."/>
            <person name="Rojas-Flechas A."/>
            <person name="Nash J."/>
            <person name="Hameed K."/>
            <person name="Schadt C."/>
            <person name="Martin F."/>
            <person name="Crous P.W."/>
            <person name="Miettinen O."/>
            <person name="Magnuson J.K."/>
            <person name="Labbe J."/>
            <person name="Jacobson D."/>
            <person name="Doktycz M.J."/>
            <person name="Veneault-Fourrey C."/>
            <person name="Kuo A."/>
            <person name="Mondo S."/>
            <person name="Calhoun S."/>
            <person name="Riley R."/>
            <person name="Ohm R."/>
            <person name="LaButti K."/>
            <person name="Andreopoulos B."/>
            <person name="Pangilinan J."/>
            <person name="Nolan M."/>
            <person name="Tritt A."/>
            <person name="Clum A."/>
            <person name="Lipzen A."/>
            <person name="Daum C."/>
            <person name="Barry K."/>
            <person name="Grigoriev I.V."/>
            <person name="Vilgalys R."/>
        </authorList>
    </citation>
    <scope>NUCLEOTIDE SEQUENCE</scope>
    <source>
        <strain evidence="7">PMI_201</strain>
    </source>
</reference>
<feature type="transmembrane region" description="Helical" evidence="6">
    <location>
        <begin position="123"/>
        <end position="147"/>
    </location>
</feature>
<dbReference type="PANTHER" id="PTHR45649">
    <property type="entry name" value="AMINO-ACID PERMEASE BAT1"/>
    <property type="match status" value="1"/>
</dbReference>
<keyword evidence="5 6" id="KW-0472">Membrane</keyword>
<feature type="transmembrane region" description="Helical" evidence="6">
    <location>
        <begin position="42"/>
        <end position="65"/>
    </location>
</feature>
<keyword evidence="8" id="KW-1185">Reference proteome</keyword>
<comment type="caution">
    <text evidence="7">The sequence shown here is derived from an EMBL/GenBank/DDBJ whole genome shotgun (WGS) entry which is preliminary data.</text>
</comment>
<feature type="transmembrane region" description="Helical" evidence="6">
    <location>
        <begin position="402"/>
        <end position="424"/>
    </location>
</feature>
<dbReference type="GO" id="GO:0016020">
    <property type="term" value="C:membrane"/>
    <property type="evidence" value="ECO:0007669"/>
    <property type="project" value="UniProtKB-SubCell"/>
</dbReference>
<evidence type="ECO:0000256" key="4">
    <source>
        <dbReference type="ARBA" id="ARBA00022989"/>
    </source>
</evidence>
<keyword evidence="3 6" id="KW-0812">Transmembrane</keyword>
<feature type="transmembrane region" description="Helical" evidence="6">
    <location>
        <begin position="77"/>
        <end position="102"/>
    </location>
</feature>
<dbReference type="AlphaFoldDB" id="A0AAD4L167"/>
<sequence length="516" mass="56406">MSQTISDQKSESDVQGKVTEYNTLDEAVLRAQGHEAVLKRSFSLLSSIGFAFDITNSWVGVLSNFGQNLLYGGPPLAVWSVLIACFVQWIITLGLSELASAFPSSGGQYHFVYIVAPSKSKRFGAFVTGWMSILGWWFGTCSGLSLVANSILGLASFLHPQFSPTQWQTYLVYLAVLIITVIPLFACPKWLPKISTGALSLTIIGFLTWFITILATRDHSSSGDYITKPVQGTSGWNPGAAWVLGIINSMYAFTGTDGAIHIAEEMHRPGAALPRIMNMTMVIGLVTAFPIILVFMFSMSNMTDVMNARWPAVELLYQVSQSKSITIGLTILLIVIYASNLPPQWIASGRLAWAFARDNGMPYSKFFSHIHPGLGFPVRTTLASCVFASIYGLIYLASTSAFNSIITSAILFLNISYAIPQAIVAFRGRSKTLPNRVLKLGRIGYVCNIFAPLWIIIMCVLVCFPPSLPTTVGSMNYTAPIIVGLFMAIIVFWFVIGKQFEGPAIDWELLSVSNAT</sequence>
<evidence type="ECO:0000256" key="3">
    <source>
        <dbReference type="ARBA" id="ARBA00022692"/>
    </source>
</evidence>
<dbReference type="EMBL" id="JAJTJA010000003">
    <property type="protein sequence ID" value="KAH8702251.1"/>
    <property type="molecule type" value="Genomic_DNA"/>
</dbReference>
<evidence type="ECO:0000313" key="7">
    <source>
        <dbReference type="EMBL" id="KAH8702251.1"/>
    </source>
</evidence>
<evidence type="ECO:0000256" key="6">
    <source>
        <dbReference type="SAM" id="Phobius"/>
    </source>
</evidence>
<feature type="transmembrane region" description="Helical" evidence="6">
    <location>
        <begin position="167"/>
        <end position="186"/>
    </location>
</feature>
<name>A0AAD4L167_9EURO</name>
<dbReference type="Gene3D" id="1.20.1740.10">
    <property type="entry name" value="Amino acid/polyamine transporter I"/>
    <property type="match status" value="1"/>
</dbReference>
<keyword evidence="2" id="KW-0813">Transport</keyword>
<feature type="transmembrane region" description="Helical" evidence="6">
    <location>
        <begin position="198"/>
        <end position="216"/>
    </location>
</feature>
<dbReference type="RefSeq" id="XP_046075627.1">
    <property type="nucleotide sequence ID" value="XM_046212970.1"/>
</dbReference>
<dbReference type="GeneID" id="70243257"/>
<feature type="transmembrane region" description="Helical" evidence="6">
    <location>
        <begin position="474"/>
        <end position="496"/>
    </location>
</feature>
<feature type="transmembrane region" description="Helical" evidence="6">
    <location>
        <begin position="276"/>
        <end position="299"/>
    </location>
</feature>
<evidence type="ECO:0000256" key="2">
    <source>
        <dbReference type="ARBA" id="ARBA00022448"/>
    </source>
</evidence>
<dbReference type="Pfam" id="PF13520">
    <property type="entry name" value="AA_permease_2"/>
    <property type="match status" value="1"/>
</dbReference>